<evidence type="ECO:0000256" key="10">
    <source>
        <dbReference type="ARBA" id="ARBA00073343"/>
    </source>
</evidence>
<protein>
    <recommendedName>
        <fullName evidence="10">t-SNARE affecting a late Golgi compartment protein 1</fullName>
    </recommendedName>
</protein>
<reference evidence="13" key="1">
    <citation type="submission" date="2022-11" db="EMBL/GenBank/DDBJ databases">
        <title>Chromosomal genome sequence assembly and mating type (MAT) locus characterization of the leprose asexual lichenized fungus Lepraria neglecta (Nyl.) Erichsen.</title>
        <authorList>
            <person name="Allen J.L."/>
            <person name="Pfeffer B."/>
        </authorList>
    </citation>
    <scope>NUCLEOTIDE SEQUENCE</scope>
    <source>
        <strain evidence="13">Allen 5258</strain>
    </source>
</reference>
<dbReference type="GO" id="GO:0015031">
    <property type="term" value="P:protein transport"/>
    <property type="evidence" value="ECO:0007669"/>
    <property type="project" value="UniProtKB-KW"/>
</dbReference>
<keyword evidence="3" id="KW-0813">Transport</keyword>
<keyword evidence="6 11" id="KW-1133">Transmembrane helix</keyword>
<dbReference type="PANTHER" id="PTHR12791">
    <property type="entry name" value="GOLGI SNARE BET1-RELATED"/>
    <property type="match status" value="1"/>
</dbReference>
<dbReference type="SUPFAM" id="SSF58038">
    <property type="entry name" value="SNARE fusion complex"/>
    <property type="match status" value="1"/>
</dbReference>
<dbReference type="AlphaFoldDB" id="A0AAE0DJ21"/>
<dbReference type="InterPro" id="IPR000727">
    <property type="entry name" value="T_SNARE_dom"/>
</dbReference>
<dbReference type="InterPro" id="IPR010989">
    <property type="entry name" value="SNARE"/>
</dbReference>
<keyword evidence="14" id="KW-1185">Reference proteome</keyword>
<evidence type="ECO:0000259" key="12">
    <source>
        <dbReference type="PROSITE" id="PS50192"/>
    </source>
</evidence>
<organism evidence="13 14">
    <name type="scientific">Lepraria neglecta</name>
    <dbReference type="NCBI Taxonomy" id="209136"/>
    <lineage>
        <taxon>Eukaryota</taxon>
        <taxon>Fungi</taxon>
        <taxon>Dikarya</taxon>
        <taxon>Ascomycota</taxon>
        <taxon>Pezizomycotina</taxon>
        <taxon>Lecanoromycetes</taxon>
        <taxon>OSLEUM clade</taxon>
        <taxon>Lecanoromycetidae</taxon>
        <taxon>Lecanorales</taxon>
        <taxon>Lecanorineae</taxon>
        <taxon>Stereocaulaceae</taxon>
        <taxon>Lepraria</taxon>
    </lineage>
</organism>
<evidence type="ECO:0000256" key="9">
    <source>
        <dbReference type="ARBA" id="ARBA00023136"/>
    </source>
</evidence>
<feature type="domain" description="T-SNARE coiled-coil homology" evidence="12">
    <location>
        <begin position="148"/>
        <end position="210"/>
    </location>
</feature>
<evidence type="ECO:0000256" key="7">
    <source>
        <dbReference type="ARBA" id="ARBA00023034"/>
    </source>
</evidence>
<keyword evidence="9 11" id="KW-0472">Membrane</keyword>
<dbReference type="Gene3D" id="1.20.5.110">
    <property type="match status" value="1"/>
</dbReference>
<comment type="caution">
    <text evidence="13">The sequence shown here is derived from an EMBL/GenBank/DDBJ whole genome shotgun (WGS) entry which is preliminary data.</text>
</comment>
<name>A0AAE0DJ21_9LECA</name>
<dbReference type="GO" id="GO:0048193">
    <property type="term" value="P:Golgi vesicle transport"/>
    <property type="evidence" value="ECO:0007669"/>
    <property type="project" value="InterPro"/>
</dbReference>
<comment type="subcellular location">
    <subcellularLocation>
        <location evidence="1">Golgi apparatus membrane</location>
        <topology evidence="1">Single-pass type IV membrane protein</topology>
    </subcellularLocation>
</comment>
<dbReference type="Proteomes" id="UP001276659">
    <property type="component" value="Unassembled WGS sequence"/>
</dbReference>
<dbReference type="PROSITE" id="PS50192">
    <property type="entry name" value="T_SNARE"/>
    <property type="match status" value="1"/>
</dbReference>
<dbReference type="CDD" id="cd21444">
    <property type="entry name" value="SNARE_NTD_Tlg1p-like"/>
    <property type="match status" value="1"/>
</dbReference>
<keyword evidence="8" id="KW-0175">Coiled coil</keyword>
<evidence type="ECO:0000256" key="6">
    <source>
        <dbReference type="ARBA" id="ARBA00022989"/>
    </source>
</evidence>
<evidence type="ECO:0000256" key="8">
    <source>
        <dbReference type="ARBA" id="ARBA00023054"/>
    </source>
</evidence>
<dbReference type="FunFam" id="1.20.58.90:FF:000012">
    <property type="entry name" value="SNARE domain protein"/>
    <property type="match status" value="1"/>
</dbReference>
<dbReference type="Gene3D" id="1.20.58.90">
    <property type="match status" value="1"/>
</dbReference>
<dbReference type="FunFam" id="1.20.5.110:FF:000006">
    <property type="entry name" value="Syntaxin 6"/>
    <property type="match status" value="1"/>
</dbReference>
<evidence type="ECO:0000256" key="4">
    <source>
        <dbReference type="ARBA" id="ARBA00022692"/>
    </source>
</evidence>
<dbReference type="CDD" id="cd15851">
    <property type="entry name" value="SNARE_Syntaxin6"/>
    <property type="match status" value="1"/>
</dbReference>
<evidence type="ECO:0000256" key="3">
    <source>
        <dbReference type="ARBA" id="ARBA00022448"/>
    </source>
</evidence>
<evidence type="ECO:0000256" key="2">
    <source>
        <dbReference type="ARBA" id="ARBA00009063"/>
    </source>
</evidence>
<dbReference type="SMART" id="SM00397">
    <property type="entry name" value="t_SNARE"/>
    <property type="match status" value="1"/>
</dbReference>
<keyword evidence="4 11" id="KW-0812">Transmembrane</keyword>
<dbReference type="EMBL" id="JASNWA010000008">
    <property type="protein sequence ID" value="KAK3171401.1"/>
    <property type="molecule type" value="Genomic_DNA"/>
</dbReference>
<evidence type="ECO:0000313" key="13">
    <source>
        <dbReference type="EMBL" id="KAK3171401.1"/>
    </source>
</evidence>
<keyword evidence="5" id="KW-0653">Protein transport</keyword>
<dbReference type="InterPro" id="IPR048036">
    <property type="entry name" value="Tlg1p-like_N"/>
</dbReference>
<dbReference type="SUPFAM" id="SSF47661">
    <property type="entry name" value="t-snare proteins"/>
    <property type="match status" value="1"/>
</dbReference>
<evidence type="ECO:0000256" key="11">
    <source>
        <dbReference type="SAM" id="Phobius"/>
    </source>
</evidence>
<gene>
    <name evidence="13" type="ORF">OEA41_003485</name>
</gene>
<sequence>MSFTGQDDPFLEAQADVLTTLKTTRSLFSSYLRIRSSASSATTPELTEARTELESTVTDLSTDLQDLVDSVRAVEGDPFKYGLDIEEVGRRRKLVQDVGEEVEGMRQELTKTVVGAQGMNGSLPPPSAFEADGDGGDDYGAFEQQRQVEMMHEQDEALDGVFKTVGNLRQQADDMGRELEEQGEMLEDVDKLADRVGGKLQNGIKRVGWVIKNNEDTWSSCCIGVLIFILILLLVLVLIL</sequence>
<accession>A0AAE0DJ21</accession>
<feature type="transmembrane region" description="Helical" evidence="11">
    <location>
        <begin position="217"/>
        <end position="239"/>
    </location>
</feature>
<evidence type="ECO:0000313" key="14">
    <source>
        <dbReference type="Proteomes" id="UP001276659"/>
    </source>
</evidence>
<dbReference type="Pfam" id="PF09177">
    <property type="entry name" value="STX6_10_61_N"/>
    <property type="match status" value="1"/>
</dbReference>
<proteinExistence type="inferred from homology"/>
<evidence type="ECO:0000256" key="1">
    <source>
        <dbReference type="ARBA" id="ARBA00004409"/>
    </source>
</evidence>
<dbReference type="InterPro" id="IPR015260">
    <property type="entry name" value="Syntaxin-6/10/61_N"/>
</dbReference>
<keyword evidence="7" id="KW-0333">Golgi apparatus</keyword>
<evidence type="ECO:0000256" key="5">
    <source>
        <dbReference type="ARBA" id="ARBA00022927"/>
    </source>
</evidence>
<comment type="similarity">
    <text evidence="2">Belongs to the syntaxin family.</text>
</comment>
<dbReference type="GO" id="GO:0000139">
    <property type="term" value="C:Golgi membrane"/>
    <property type="evidence" value="ECO:0007669"/>
    <property type="project" value="UniProtKB-SubCell"/>
</dbReference>